<dbReference type="InterPro" id="IPR020579">
    <property type="entry name" value="Exonuc_VII_lsu_C"/>
</dbReference>
<dbReference type="PANTHER" id="PTHR30008">
    <property type="entry name" value="EXODEOXYRIBONUCLEASE 7 LARGE SUBUNIT"/>
    <property type="match status" value="1"/>
</dbReference>
<evidence type="ECO:0000256" key="5">
    <source>
        <dbReference type="HAMAP-Rule" id="MF_00378"/>
    </source>
</evidence>
<feature type="domain" description="OB-fold nucleic acid binding" evidence="8">
    <location>
        <begin position="18"/>
        <end position="110"/>
    </location>
</feature>
<comment type="caution">
    <text evidence="9">The sequence shown here is derived from an EMBL/GenBank/DDBJ whole genome shotgun (WGS) entry which is preliminary data.</text>
</comment>
<dbReference type="InterPro" id="IPR003753">
    <property type="entry name" value="Exonuc_VII_L"/>
</dbReference>
<gene>
    <name evidence="5" type="primary">xseA</name>
    <name evidence="9" type="ORF">COV74_04510</name>
</gene>
<dbReference type="EC" id="3.1.11.6" evidence="5"/>
<comment type="function">
    <text evidence="5">Bidirectionally degrades single-stranded DNA into large acid-insoluble oligonucleotides, which are then degraded further into small acid-soluble oligonucleotides.</text>
</comment>
<feature type="domain" description="Exonuclease VII large subunit C-terminal" evidence="7">
    <location>
        <begin position="134"/>
        <end position="345"/>
    </location>
</feature>
<dbReference type="GO" id="GO:0005737">
    <property type="term" value="C:cytoplasm"/>
    <property type="evidence" value="ECO:0007669"/>
    <property type="project" value="UniProtKB-SubCell"/>
</dbReference>
<name>A0A2H0LRZ4_9BACT</name>
<evidence type="ECO:0000259" key="8">
    <source>
        <dbReference type="Pfam" id="PF13742"/>
    </source>
</evidence>
<evidence type="ECO:0000256" key="4">
    <source>
        <dbReference type="ARBA" id="ARBA00022839"/>
    </source>
</evidence>
<dbReference type="Pfam" id="PF13742">
    <property type="entry name" value="tRNA_anti_2"/>
    <property type="match status" value="1"/>
</dbReference>
<dbReference type="GO" id="GO:0003676">
    <property type="term" value="F:nucleic acid binding"/>
    <property type="evidence" value="ECO:0007669"/>
    <property type="project" value="InterPro"/>
</dbReference>
<dbReference type="Pfam" id="PF02601">
    <property type="entry name" value="Exonuc_VII_L"/>
    <property type="match status" value="1"/>
</dbReference>
<protein>
    <recommendedName>
        <fullName evidence="5">Exodeoxyribonuclease 7 large subunit</fullName>
        <ecNumber evidence="5">3.1.11.6</ecNumber>
    </recommendedName>
    <alternativeName>
        <fullName evidence="5">Exodeoxyribonuclease VII large subunit</fullName>
        <shortName evidence="5">Exonuclease VII large subunit</shortName>
    </alternativeName>
</protein>
<dbReference type="Proteomes" id="UP000230859">
    <property type="component" value="Unassembled WGS sequence"/>
</dbReference>
<dbReference type="InterPro" id="IPR025824">
    <property type="entry name" value="OB-fold_nuc-bd_dom"/>
</dbReference>
<keyword evidence="3 5" id="KW-0378">Hydrolase</keyword>
<dbReference type="EMBL" id="PCVY01000043">
    <property type="protein sequence ID" value="PIQ86444.1"/>
    <property type="molecule type" value="Genomic_DNA"/>
</dbReference>
<proteinExistence type="inferred from homology"/>
<comment type="similarity">
    <text evidence="5 6">Belongs to the XseA family.</text>
</comment>
<dbReference type="NCBIfam" id="TIGR00237">
    <property type="entry name" value="xseA"/>
    <property type="match status" value="1"/>
</dbReference>
<dbReference type="GO" id="GO:0006308">
    <property type="term" value="P:DNA catabolic process"/>
    <property type="evidence" value="ECO:0007669"/>
    <property type="project" value="UniProtKB-UniRule"/>
</dbReference>
<comment type="subcellular location">
    <subcellularLocation>
        <location evidence="5 6">Cytoplasm</location>
    </subcellularLocation>
</comment>
<evidence type="ECO:0000256" key="2">
    <source>
        <dbReference type="ARBA" id="ARBA00022722"/>
    </source>
</evidence>
<evidence type="ECO:0000256" key="1">
    <source>
        <dbReference type="ARBA" id="ARBA00022490"/>
    </source>
</evidence>
<dbReference type="GO" id="GO:0009318">
    <property type="term" value="C:exodeoxyribonuclease VII complex"/>
    <property type="evidence" value="ECO:0007669"/>
    <property type="project" value="UniProtKB-UniRule"/>
</dbReference>
<organism evidence="9 10">
    <name type="scientific">Candidatus Abzuiibacterium crystallinum</name>
    <dbReference type="NCBI Taxonomy" id="1974748"/>
    <lineage>
        <taxon>Bacteria</taxon>
        <taxon>Pseudomonadati</taxon>
        <taxon>Candidatus Omnitrophota</taxon>
        <taxon>Candidatus Abzuiibacterium</taxon>
    </lineage>
</organism>
<comment type="subunit">
    <text evidence="5">Heterooligomer composed of large and small subunits.</text>
</comment>
<evidence type="ECO:0000259" key="7">
    <source>
        <dbReference type="Pfam" id="PF02601"/>
    </source>
</evidence>
<reference evidence="9 10" key="1">
    <citation type="submission" date="2017-09" db="EMBL/GenBank/DDBJ databases">
        <title>Depth-based differentiation of microbial function through sediment-hosted aquifers and enrichment of novel symbionts in the deep terrestrial subsurface.</title>
        <authorList>
            <person name="Probst A.J."/>
            <person name="Ladd B."/>
            <person name="Jarett J.K."/>
            <person name="Geller-Mcgrath D.E."/>
            <person name="Sieber C.M."/>
            <person name="Emerson J.B."/>
            <person name="Anantharaman K."/>
            <person name="Thomas B.C."/>
            <person name="Malmstrom R."/>
            <person name="Stieglmeier M."/>
            <person name="Klingl A."/>
            <person name="Woyke T."/>
            <person name="Ryan C.M."/>
            <person name="Banfield J.F."/>
        </authorList>
    </citation>
    <scope>NUCLEOTIDE SEQUENCE [LARGE SCALE GENOMIC DNA]</scope>
    <source>
        <strain evidence="9">CG11_big_fil_rev_8_21_14_0_20_45_26</strain>
    </source>
</reference>
<dbReference type="CDD" id="cd04489">
    <property type="entry name" value="ExoVII_LU_OBF"/>
    <property type="match status" value="1"/>
</dbReference>
<evidence type="ECO:0000313" key="10">
    <source>
        <dbReference type="Proteomes" id="UP000230859"/>
    </source>
</evidence>
<evidence type="ECO:0000256" key="3">
    <source>
        <dbReference type="ARBA" id="ARBA00022801"/>
    </source>
</evidence>
<sequence>MPQKELIQTLDTSQKRIYKVSELTREIRLLLEDRFTAIWIEGEVSNFKHHSSGHMYFTLKDANAQLACVFFKGYNQFLKFQVEDGMKLVAFGRISVYDARGNYQLYVERLDPKGVGALQLAFLQLKEKLEREGLFDEGIKKEIPAYPKSIGIITSPTGAAIQDMLKVFKRAKHGPHVYLMAVRVQGEGAGDDIARAIDLFQSMQGIELLIVGRGGGSLEDLWAFNEEIVARAIHRSAIPVISAVGHEIDWTISDLAADLRAHTPTAAAELVIRSWEELETFLLDREDRLKHAMRVMLGEKKEQLRNLQDSHAFKQPMTAIRNIAQRVDEYVRQMENYGMQLVRNKKDGFRSLAAQLEALSPLAVLNRGFSMTLNQKGNLIRRAAQAKTEEIIQTRFSDGWIKSKVTQVTKKEIGDDGGN</sequence>
<dbReference type="GO" id="GO:0008855">
    <property type="term" value="F:exodeoxyribonuclease VII activity"/>
    <property type="evidence" value="ECO:0007669"/>
    <property type="project" value="UniProtKB-UniRule"/>
</dbReference>
<accession>A0A2H0LRZ4</accession>
<keyword evidence="4 5" id="KW-0269">Exonuclease</keyword>
<evidence type="ECO:0000313" key="9">
    <source>
        <dbReference type="EMBL" id="PIQ86444.1"/>
    </source>
</evidence>
<comment type="catalytic activity">
    <reaction evidence="5 6">
        <text>Exonucleolytic cleavage in either 5'- to 3'- or 3'- to 5'-direction to yield nucleoside 5'-phosphates.</text>
        <dbReference type="EC" id="3.1.11.6"/>
    </reaction>
</comment>
<dbReference type="HAMAP" id="MF_00378">
    <property type="entry name" value="Exonuc_7_L"/>
    <property type="match status" value="1"/>
</dbReference>
<evidence type="ECO:0000256" key="6">
    <source>
        <dbReference type="RuleBase" id="RU004355"/>
    </source>
</evidence>
<dbReference type="AlphaFoldDB" id="A0A2H0LRZ4"/>
<keyword evidence="2 5" id="KW-0540">Nuclease</keyword>
<dbReference type="PANTHER" id="PTHR30008:SF0">
    <property type="entry name" value="EXODEOXYRIBONUCLEASE 7 LARGE SUBUNIT"/>
    <property type="match status" value="1"/>
</dbReference>
<keyword evidence="1 5" id="KW-0963">Cytoplasm</keyword>